<name>A0AAE7W9Q4_9CAUD</name>
<sequence length="117" mass="13410">MVLVIDDGVEFKVMRFNNTEYYFAEVIEEKEAVGVTYMSRQVVTVMRVTESAISAEYVDPFTGREISSILKVGNESYGIYEDKNTGVVIRLVKRTNWMVAMLSALKHVFIKPKVEIF</sequence>
<proteinExistence type="predicted"/>
<organism evidence="1 2">
    <name type="scientific">Hafnia phage vB_HpaM_SarahDanielle</name>
    <dbReference type="NCBI Taxonomy" id="2836113"/>
    <lineage>
        <taxon>Viruses</taxon>
        <taxon>Duplodnaviria</taxon>
        <taxon>Heunggongvirae</taxon>
        <taxon>Uroviricota</taxon>
        <taxon>Caudoviricetes</taxon>
        <taxon>Andersonviridae</taxon>
        <taxon>Andersonviridae incertae sedis</taxon>
        <taxon>Daniellevirus</taxon>
        <taxon>Daniellevirus danielle</taxon>
    </lineage>
</organism>
<reference evidence="1" key="1">
    <citation type="submission" date="2021-03" db="EMBL/GenBank/DDBJ databases">
        <authorList>
            <person name="Thompson D.W."/>
            <person name="Brown H.M.F."/>
            <person name="Thompson S.D."/>
            <person name="Grose J.H."/>
        </authorList>
    </citation>
    <scope>NUCLEOTIDE SEQUENCE</scope>
</reference>
<gene>
    <name evidence="1" type="ORF">SARAHDANIELLE_79</name>
</gene>
<keyword evidence="2" id="KW-1185">Reference proteome</keyword>
<dbReference type="Proteomes" id="UP000827626">
    <property type="component" value="Segment"/>
</dbReference>
<evidence type="ECO:0000313" key="1">
    <source>
        <dbReference type="EMBL" id="QYA57507.1"/>
    </source>
</evidence>
<protein>
    <submittedName>
        <fullName evidence="1">Uncharacterized protein</fullName>
    </submittedName>
</protein>
<accession>A0AAE7W9Q4</accession>
<evidence type="ECO:0000313" key="2">
    <source>
        <dbReference type="Proteomes" id="UP000827626"/>
    </source>
</evidence>
<dbReference type="EMBL" id="MW749010">
    <property type="protein sequence ID" value="QYA57507.1"/>
    <property type="molecule type" value="Genomic_DNA"/>
</dbReference>